<evidence type="ECO:0000256" key="2">
    <source>
        <dbReference type="ARBA" id="ARBA00010211"/>
    </source>
</evidence>
<dbReference type="GO" id="GO:0019752">
    <property type="term" value="P:carboxylic acid metabolic process"/>
    <property type="evidence" value="ECO:0007669"/>
    <property type="project" value="UniProtKB-ARBA"/>
</dbReference>
<evidence type="ECO:0000256" key="4">
    <source>
        <dbReference type="ARBA" id="ARBA00022801"/>
    </source>
</evidence>
<dbReference type="InterPro" id="IPR051121">
    <property type="entry name" value="FAH"/>
</dbReference>
<evidence type="ECO:0000256" key="3">
    <source>
        <dbReference type="ARBA" id="ARBA00022723"/>
    </source>
</evidence>
<dbReference type="PANTHER" id="PTHR42796:SF4">
    <property type="entry name" value="FUMARYLACETOACETATE HYDROLASE DOMAIN-CONTAINING PROTEIN 2A"/>
    <property type="match status" value="1"/>
</dbReference>
<dbReference type="GO" id="GO:0016787">
    <property type="term" value="F:hydrolase activity"/>
    <property type="evidence" value="ECO:0007669"/>
    <property type="project" value="UniProtKB-KW"/>
</dbReference>
<dbReference type="GO" id="GO:0016829">
    <property type="term" value="F:lyase activity"/>
    <property type="evidence" value="ECO:0007669"/>
    <property type="project" value="UniProtKB-KW"/>
</dbReference>
<keyword evidence="7" id="KW-0456">Lyase</keyword>
<keyword evidence="8" id="KW-1185">Reference proteome</keyword>
<evidence type="ECO:0000256" key="1">
    <source>
        <dbReference type="ARBA" id="ARBA00001946"/>
    </source>
</evidence>
<keyword evidence="5" id="KW-0460">Magnesium</keyword>
<keyword evidence="4" id="KW-0378">Hydrolase</keyword>
<comment type="caution">
    <text evidence="7">The sequence shown here is derived from an EMBL/GenBank/DDBJ whole genome shotgun (WGS) entry which is preliminary data.</text>
</comment>
<dbReference type="InterPro" id="IPR011234">
    <property type="entry name" value="Fumarylacetoacetase-like_C"/>
</dbReference>
<comment type="cofactor">
    <cofactor evidence="1">
        <name>Mg(2+)</name>
        <dbReference type="ChEBI" id="CHEBI:18420"/>
    </cofactor>
</comment>
<dbReference type="GO" id="GO:0046872">
    <property type="term" value="F:metal ion binding"/>
    <property type="evidence" value="ECO:0007669"/>
    <property type="project" value="UniProtKB-KW"/>
</dbReference>
<dbReference type="RefSeq" id="WP_059512634.1">
    <property type="nucleotide sequence ID" value="NZ_LOWA01000008.1"/>
</dbReference>
<organism evidence="7 8">
    <name type="scientific">Burkholderia singularis</name>
    <dbReference type="NCBI Taxonomy" id="1503053"/>
    <lineage>
        <taxon>Bacteria</taxon>
        <taxon>Pseudomonadati</taxon>
        <taxon>Pseudomonadota</taxon>
        <taxon>Betaproteobacteria</taxon>
        <taxon>Burkholderiales</taxon>
        <taxon>Burkholderiaceae</taxon>
        <taxon>Burkholderia</taxon>
        <taxon>pseudomallei group</taxon>
    </lineage>
</organism>
<dbReference type="OrthoDB" id="9805307at2"/>
<keyword evidence="3" id="KW-0479">Metal-binding</keyword>
<dbReference type="InterPro" id="IPR036663">
    <property type="entry name" value="Fumarylacetoacetase_C_sf"/>
</dbReference>
<dbReference type="FunFam" id="3.90.850.10:FF:000002">
    <property type="entry name" value="2-hydroxyhepta-2,4-diene-1,7-dioate isomerase"/>
    <property type="match status" value="1"/>
</dbReference>
<dbReference type="SUPFAM" id="SSF56529">
    <property type="entry name" value="FAH"/>
    <property type="match status" value="1"/>
</dbReference>
<dbReference type="GO" id="GO:0019628">
    <property type="term" value="P:urate catabolic process"/>
    <property type="evidence" value="ECO:0007669"/>
    <property type="project" value="UniProtKB-UniPathway"/>
</dbReference>
<feature type="domain" description="Fumarylacetoacetase-like C-terminal" evidence="6">
    <location>
        <begin position="72"/>
        <end position="274"/>
    </location>
</feature>
<sequence>MKLLRYGPKGHEKPGVLDADGHIRDLSSLIDDIAGDALSDASLARLRDTDFASLPRVSGEPRIGACVGRIGKFVCIGLNYADHAAEARLPVPKEPIVFGKWTSAVCGPYDGIEIPRGSTKTDWEVELGVVIGRVCKNVDEADALSYVAGYCVINDVSEREWQVNRGGQWDKGKGFDTFGPIGPWLVTRDEIADPQALDLWLDVDGHRYQNGNTGTMVFSVASLIAYLSRCMSLHPGDVIATGTPPGVGMGVKPSPVYLKPGQTVRYGVTGLGEQVQLTRAAT</sequence>
<comment type="similarity">
    <text evidence="2">Belongs to the FAH family.</text>
</comment>
<evidence type="ECO:0000313" key="7">
    <source>
        <dbReference type="EMBL" id="KVE29994.1"/>
    </source>
</evidence>
<evidence type="ECO:0000259" key="6">
    <source>
        <dbReference type="Pfam" id="PF01557"/>
    </source>
</evidence>
<dbReference type="EMBL" id="LOWA01000008">
    <property type="protein sequence ID" value="KVE29994.1"/>
    <property type="molecule type" value="Genomic_DNA"/>
</dbReference>
<proteinExistence type="inferred from homology"/>
<evidence type="ECO:0000256" key="5">
    <source>
        <dbReference type="ARBA" id="ARBA00022842"/>
    </source>
</evidence>
<dbReference type="Proteomes" id="UP000062788">
    <property type="component" value="Unassembled WGS sequence"/>
</dbReference>
<dbReference type="GO" id="GO:0016853">
    <property type="term" value="F:isomerase activity"/>
    <property type="evidence" value="ECO:0007669"/>
    <property type="project" value="UniProtKB-ARBA"/>
</dbReference>
<dbReference type="Gene3D" id="3.90.850.10">
    <property type="entry name" value="Fumarylacetoacetase-like, C-terminal domain"/>
    <property type="match status" value="1"/>
</dbReference>
<evidence type="ECO:0000313" key="8">
    <source>
        <dbReference type="Proteomes" id="UP000062788"/>
    </source>
</evidence>
<gene>
    <name evidence="7" type="ORF">WS67_03765</name>
</gene>
<dbReference type="AlphaFoldDB" id="A0A118DQJ5"/>
<reference evidence="7 8" key="1">
    <citation type="submission" date="2015-11" db="EMBL/GenBank/DDBJ databases">
        <title>Expanding the genomic diversity of Burkholderia species for the development of highly accurate diagnostics.</title>
        <authorList>
            <person name="Sahl J."/>
            <person name="Keim P."/>
            <person name="Wagner D."/>
        </authorList>
    </citation>
    <scope>NUCLEOTIDE SEQUENCE [LARGE SCALE GENOMIC DNA]</scope>
    <source>
        <strain evidence="7 8">TSV85</strain>
    </source>
</reference>
<accession>A0A118DQJ5</accession>
<protein>
    <submittedName>
        <fullName evidence="7">Ureidoglycolate lyase</fullName>
    </submittedName>
</protein>
<dbReference type="UniPathway" id="UPA00394"/>
<name>A0A118DQJ5_9BURK</name>
<dbReference type="Pfam" id="PF01557">
    <property type="entry name" value="FAA_hydrolase"/>
    <property type="match status" value="1"/>
</dbReference>
<dbReference type="PANTHER" id="PTHR42796">
    <property type="entry name" value="FUMARYLACETOACETATE HYDROLASE DOMAIN-CONTAINING PROTEIN 2A-RELATED"/>
    <property type="match status" value="1"/>
</dbReference>